<feature type="transmembrane region" description="Helical" evidence="7">
    <location>
        <begin position="242"/>
        <end position="265"/>
    </location>
</feature>
<organism evidence="8 9">
    <name type="scientific">Kineococcus rhizosphaerae</name>
    <dbReference type="NCBI Taxonomy" id="559628"/>
    <lineage>
        <taxon>Bacteria</taxon>
        <taxon>Bacillati</taxon>
        <taxon>Actinomycetota</taxon>
        <taxon>Actinomycetes</taxon>
        <taxon>Kineosporiales</taxon>
        <taxon>Kineosporiaceae</taxon>
        <taxon>Kineococcus</taxon>
    </lineage>
</organism>
<dbReference type="Proteomes" id="UP000238083">
    <property type="component" value="Unassembled WGS sequence"/>
</dbReference>
<comment type="subcellular location">
    <subcellularLocation>
        <location evidence="1">Cell membrane</location>
        <topology evidence="1">Multi-pass membrane protein</topology>
    </subcellularLocation>
</comment>
<dbReference type="RefSeq" id="WP_106206318.1">
    <property type="nucleotide sequence ID" value="NZ_PVZF01000001.1"/>
</dbReference>
<dbReference type="GO" id="GO:0005886">
    <property type="term" value="C:plasma membrane"/>
    <property type="evidence" value="ECO:0007669"/>
    <property type="project" value="UniProtKB-SubCell"/>
</dbReference>
<keyword evidence="4 7" id="KW-1133">Transmembrane helix</keyword>
<keyword evidence="5 7" id="KW-0472">Membrane</keyword>
<comment type="caution">
    <text evidence="8">The sequence shown here is derived from an EMBL/GenBank/DDBJ whole genome shotgun (WGS) entry which is preliminary data.</text>
</comment>
<sequence>MSGVARLDGFQRRHPVLSYPLAVVYKFFEDQGAYLAAIITYYGLLSLVPLLLLLSTILGYVLSGNPGAQDAILNSAAGQIPVIKSEIGTPGALGGGGFGLAIGIAGALYGSLGVGLAVQNAANIAWGIPRNERPNPFKARLRSLLLMVTAGLFVVGTTVLNIVLGDVIRGSSAVQDWASTIGYTLLAGVGFTMAFWLAAAHRPPFRTILPGALAMAVLWQLLQRFGGTLVGLVSERSSVSNQVFTAVLGLIAFLFVTSCCVVLCLEADVVRSRRLYPRALLTPFTDAVELTEGDERAYTRIAQAQRHKGFERVHVEFDDSPLEQRRAAQTGREDRADRDLERVVEDDR</sequence>
<keyword evidence="9" id="KW-1185">Reference proteome</keyword>
<feature type="transmembrane region" description="Helical" evidence="7">
    <location>
        <begin position="143"/>
        <end position="165"/>
    </location>
</feature>
<evidence type="ECO:0000256" key="6">
    <source>
        <dbReference type="SAM" id="MobiDB-lite"/>
    </source>
</evidence>
<dbReference type="Pfam" id="PF03631">
    <property type="entry name" value="Virul_fac_BrkB"/>
    <property type="match status" value="1"/>
</dbReference>
<gene>
    <name evidence="8" type="ORF">CLV37_101337</name>
</gene>
<feature type="transmembrane region" description="Helical" evidence="7">
    <location>
        <begin position="177"/>
        <end position="198"/>
    </location>
</feature>
<keyword evidence="3 7" id="KW-0812">Transmembrane</keyword>
<feature type="transmembrane region" description="Helical" evidence="7">
    <location>
        <begin position="98"/>
        <end position="122"/>
    </location>
</feature>
<dbReference type="PANTHER" id="PTHR30213:SF1">
    <property type="entry name" value="INNER MEMBRANE PROTEIN YHJD"/>
    <property type="match status" value="1"/>
</dbReference>
<evidence type="ECO:0000313" key="9">
    <source>
        <dbReference type="Proteomes" id="UP000238083"/>
    </source>
</evidence>
<evidence type="ECO:0000313" key="8">
    <source>
        <dbReference type="EMBL" id="PRY18093.1"/>
    </source>
</evidence>
<evidence type="ECO:0000256" key="3">
    <source>
        <dbReference type="ARBA" id="ARBA00022692"/>
    </source>
</evidence>
<evidence type="ECO:0000256" key="4">
    <source>
        <dbReference type="ARBA" id="ARBA00022989"/>
    </source>
</evidence>
<evidence type="ECO:0000256" key="5">
    <source>
        <dbReference type="ARBA" id="ARBA00023136"/>
    </source>
</evidence>
<evidence type="ECO:0000256" key="7">
    <source>
        <dbReference type="SAM" id="Phobius"/>
    </source>
</evidence>
<protein>
    <submittedName>
        <fullName evidence="8">Uncharacterized BrkB/YihY/UPF0761 family membrane protein</fullName>
    </submittedName>
</protein>
<evidence type="ECO:0000256" key="1">
    <source>
        <dbReference type="ARBA" id="ARBA00004651"/>
    </source>
</evidence>
<dbReference type="InterPro" id="IPR017039">
    <property type="entry name" value="Virul_fac_BrkB"/>
</dbReference>
<feature type="transmembrane region" description="Helical" evidence="7">
    <location>
        <begin position="34"/>
        <end position="62"/>
    </location>
</feature>
<name>A0A2T0RAB2_9ACTN</name>
<accession>A0A2T0RAB2</accession>
<evidence type="ECO:0000256" key="2">
    <source>
        <dbReference type="ARBA" id="ARBA00022475"/>
    </source>
</evidence>
<proteinExistence type="predicted"/>
<dbReference type="AlphaFoldDB" id="A0A2T0RAB2"/>
<reference evidence="8 9" key="1">
    <citation type="submission" date="2018-03" db="EMBL/GenBank/DDBJ databases">
        <title>Genomic Encyclopedia of Archaeal and Bacterial Type Strains, Phase II (KMG-II): from individual species to whole genera.</title>
        <authorList>
            <person name="Goeker M."/>
        </authorList>
    </citation>
    <scope>NUCLEOTIDE SEQUENCE [LARGE SCALE GENOMIC DNA]</scope>
    <source>
        <strain evidence="8 9">DSM 19711</strain>
    </source>
</reference>
<dbReference type="PANTHER" id="PTHR30213">
    <property type="entry name" value="INNER MEMBRANE PROTEIN YHJD"/>
    <property type="match status" value="1"/>
</dbReference>
<dbReference type="EMBL" id="PVZF01000001">
    <property type="protein sequence ID" value="PRY18093.1"/>
    <property type="molecule type" value="Genomic_DNA"/>
</dbReference>
<dbReference type="OrthoDB" id="3349406at2"/>
<feature type="transmembrane region" description="Helical" evidence="7">
    <location>
        <begin position="205"/>
        <end position="222"/>
    </location>
</feature>
<feature type="region of interest" description="Disordered" evidence="6">
    <location>
        <begin position="320"/>
        <end position="348"/>
    </location>
</feature>
<keyword evidence="2" id="KW-1003">Cell membrane</keyword>